<keyword evidence="2" id="KW-0645">Protease</keyword>
<proteinExistence type="predicted"/>
<evidence type="ECO:0000256" key="5">
    <source>
        <dbReference type="ARBA" id="ARBA00022833"/>
    </source>
</evidence>
<sequence>STERASVSEGKKVLLVLFFFFLTLCDLARWNQYNYDSSGDVNAEKYYENAVKALHPGQCYSFSKIPETHMLENNTLLQKLVHDKSTWKEYFPTFRAPSNVKPQSFYQWYQRCTTQSAYPFPKSTERHCIGIVPVGFIDMELPVNLIHKTIEKEKQDEKDKEEKSDSSTKKEEEWIALVEILKVAIELFYQVPVRVLYDERITVDKLKGVGRKYSTESIHPQLSDVRKRHKDLFCVLGIIGKDLCSNRFSWVFGHSSHKKGTSIVSFVRYSHVKYLFCIRIYTAWAEIEKIRITDLQSTPNLLREKLGSAMDQKEWRMFVRRIVKVTTHEIGHLFGLAHCPFFKCGMNQSWSQEESDSKPLQFCPVCLNKVYFSRLVHYTDNHTSENYFQAPLDLVKRYNELTLFLEKYEFLDDSFVWFSKRLAFAQQLVKN</sequence>
<keyword evidence="8" id="KW-1185">Reference proteome</keyword>
<evidence type="ECO:0000256" key="6">
    <source>
        <dbReference type="ARBA" id="ARBA00023049"/>
    </source>
</evidence>
<dbReference type="OrthoDB" id="2365600at2759"/>
<evidence type="ECO:0000256" key="1">
    <source>
        <dbReference type="ARBA" id="ARBA00001947"/>
    </source>
</evidence>
<evidence type="ECO:0000256" key="2">
    <source>
        <dbReference type="ARBA" id="ARBA00022670"/>
    </source>
</evidence>
<feature type="non-terminal residue" evidence="7">
    <location>
        <position position="1"/>
    </location>
</feature>
<protein>
    <submittedName>
        <fullName evidence="7">Archaemetzincin-2-like protein</fullName>
    </submittedName>
</protein>
<dbReference type="GO" id="GO:0046872">
    <property type="term" value="F:metal ion binding"/>
    <property type="evidence" value="ECO:0007669"/>
    <property type="project" value="UniProtKB-KW"/>
</dbReference>
<dbReference type="GO" id="GO:0008237">
    <property type="term" value="F:metallopeptidase activity"/>
    <property type="evidence" value="ECO:0007669"/>
    <property type="project" value="UniProtKB-KW"/>
</dbReference>
<accession>X6MBC4</accession>
<evidence type="ECO:0000256" key="3">
    <source>
        <dbReference type="ARBA" id="ARBA00022723"/>
    </source>
</evidence>
<evidence type="ECO:0000313" key="8">
    <source>
        <dbReference type="Proteomes" id="UP000023152"/>
    </source>
</evidence>
<dbReference type="AlphaFoldDB" id="X6MBC4"/>
<dbReference type="PANTHER" id="PTHR15910:SF1">
    <property type="entry name" value="ARCHAEMETZINCIN-2"/>
    <property type="match status" value="1"/>
</dbReference>
<name>X6MBC4_RETFI</name>
<dbReference type="EMBL" id="ASPP01023523">
    <property type="protein sequence ID" value="ETO10330.1"/>
    <property type="molecule type" value="Genomic_DNA"/>
</dbReference>
<gene>
    <name evidence="7" type="ORF">RFI_27046</name>
</gene>
<keyword evidence="4" id="KW-0378">Hydrolase</keyword>
<organism evidence="7 8">
    <name type="scientific">Reticulomyxa filosa</name>
    <dbReference type="NCBI Taxonomy" id="46433"/>
    <lineage>
        <taxon>Eukaryota</taxon>
        <taxon>Sar</taxon>
        <taxon>Rhizaria</taxon>
        <taxon>Retaria</taxon>
        <taxon>Foraminifera</taxon>
        <taxon>Monothalamids</taxon>
        <taxon>Reticulomyxidae</taxon>
        <taxon>Reticulomyxa</taxon>
    </lineage>
</organism>
<dbReference type="InterPro" id="IPR024079">
    <property type="entry name" value="MetalloPept_cat_dom_sf"/>
</dbReference>
<keyword evidence="3" id="KW-0479">Metal-binding</keyword>
<dbReference type="Gene3D" id="3.40.390.10">
    <property type="entry name" value="Collagenase (Catalytic Domain)"/>
    <property type="match status" value="1"/>
</dbReference>
<evidence type="ECO:0000313" key="7">
    <source>
        <dbReference type="EMBL" id="ETO10330.1"/>
    </source>
</evidence>
<dbReference type="GO" id="GO:0006508">
    <property type="term" value="P:proteolysis"/>
    <property type="evidence" value="ECO:0007669"/>
    <property type="project" value="UniProtKB-KW"/>
</dbReference>
<dbReference type="SUPFAM" id="SSF55486">
    <property type="entry name" value="Metalloproteases ('zincins'), catalytic domain"/>
    <property type="match status" value="1"/>
</dbReference>
<dbReference type="Pfam" id="PF07998">
    <property type="entry name" value="Peptidase_M54"/>
    <property type="match status" value="1"/>
</dbReference>
<comment type="cofactor">
    <cofactor evidence="1">
        <name>Zn(2+)</name>
        <dbReference type="ChEBI" id="CHEBI:29105"/>
    </cofactor>
</comment>
<evidence type="ECO:0000256" key="4">
    <source>
        <dbReference type="ARBA" id="ARBA00022801"/>
    </source>
</evidence>
<reference evidence="7 8" key="1">
    <citation type="journal article" date="2013" name="Curr. Biol.">
        <title>The Genome of the Foraminiferan Reticulomyxa filosa.</title>
        <authorList>
            <person name="Glockner G."/>
            <person name="Hulsmann N."/>
            <person name="Schleicher M."/>
            <person name="Noegel A.A."/>
            <person name="Eichinger L."/>
            <person name="Gallinger C."/>
            <person name="Pawlowski J."/>
            <person name="Sierra R."/>
            <person name="Euteneuer U."/>
            <person name="Pillet L."/>
            <person name="Moustafa A."/>
            <person name="Platzer M."/>
            <person name="Groth M."/>
            <person name="Szafranski K."/>
            <person name="Schliwa M."/>
        </authorList>
    </citation>
    <scope>NUCLEOTIDE SEQUENCE [LARGE SCALE GENOMIC DNA]</scope>
</reference>
<keyword evidence="6" id="KW-0482">Metalloprotease</keyword>
<dbReference type="CDD" id="cd11375">
    <property type="entry name" value="Peptidase_M54"/>
    <property type="match status" value="1"/>
</dbReference>
<comment type="caution">
    <text evidence="7">The sequence shown here is derived from an EMBL/GenBank/DDBJ whole genome shotgun (WGS) entry which is preliminary data.</text>
</comment>
<dbReference type="InterPro" id="IPR012962">
    <property type="entry name" value="Pept_M54_archaemetzincn"/>
</dbReference>
<dbReference type="Proteomes" id="UP000023152">
    <property type="component" value="Unassembled WGS sequence"/>
</dbReference>
<keyword evidence="5" id="KW-0862">Zinc</keyword>
<dbReference type="PANTHER" id="PTHR15910">
    <property type="entry name" value="ARCHAEMETZINCIN"/>
    <property type="match status" value="1"/>
</dbReference>